<comment type="similarity">
    <text evidence="2 9">Belongs to the DNA mismatch repair MutS family.</text>
</comment>
<dbReference type="Pfam" id="PF00488">
    <property type="entry name" value="MutS_V"/>
    <property type="match status" value="1"/>
</dbReference>
<keyword evidence="6 9" id="KW-0238">DNA-binding</keyword>
<dbReference type="GO" id="GO:0030983">
    <property type="term" value="F:mismatched DNA binding"/>
    <property type="evidence" value="ECO:0007669"/>
    <property type="project" value="InterPro"/>
</dbReference>
<dbReference type="GO" id="GO:0005524">
    <property type="term" value="F:ATP binding"/>
    <property type="evidence" value="ECO:0007669"/>
    <property type="project" value="UniProtKB-KW"/>
</dbReference>
<evidence type="ECO:0000256" key="3">
    <source>
        <dbReference type="ARBA" id="ARBA00022741"/>
    </source>
</evidence>
<evidence type="ECO:0000256" key="2">
    <source>
        <dbReference type="ARBA" id="ARBA00006271"/>
    </source>
</evidence>
<dbReference type="AlphaFoldDB" id="A0A7S4LCF6"/>
<evidence type="ECO:0000256" key="1">
    <source>
        <dbReference type="ARBA" id="ARBA00004123"/>
    </source>
</evidence>
<dbReference type="PIRSF" id="PIRSF005813">
    <property type="entry name" value="MSH2"/>
    <property type="match status" value="1"/>
</dbReference>
<dbReference type="Pfam" id="PF01624">
    <property type="entry name" value="MutS_I"/>
    <property type="match status" value="1"/>
</dbReference>
<keyword evidence="7 9" id="KW-0234">DNA repair</keyword>
<organism evidence="11">
    <name type="scientific">Eutreptiella gymnastica</name>
    <dbReference type="NCBI Taxonomy" id="73025"/>
    <lineage>
        <taxon>Eukaryota</taxon>
        <taxon>Discoba</taxon>
        <taxon>Euglenozoa</taxon>
        <taxon>Euglenida</taxon>
        <taxon>Spirocuta</taxon>
        <taxon>Euglenophyceae</taxon>
        <taxon>Eutreptiales</taxon>
        <taxon>Eutreptiaceae</taxon>
        <taxon>Eutreptiella</taxon>
    </lineage>
</organism>
<dbReference type="InterPro" id="IPR007861">
    <property type="entry name" value="DNA_mismatch_repair_MutS_clamp"/>
</dbReference>
<evidence type="ECO:0000256" key="5">
    <source>
        <dbReference type="ARBA" id="ARBA00022840"/>
    </source>
</evidence>
<dbReference type="InterPro" id="IPR027417">
    <property type="entry name" value="P-loop_NTPase"/>
</dbReference>
<dbReference type="PROSITE" id="PS00486">
    <property type="entry name" value="DNA_MISMATCH_REPAIR_2"/>
    <property type="match status" value="1"/>
</dbReference>
<dbReference type="Gene3D" id="3.40.50.300">
    <property type="entry name" value="P-loop containing nucleotide triphosphate hydrolases"/>
    <property type="match status" value="1"/>
</dbReference>
<evidence type="ECO:0000259" key="10">
    <source>
        <dbReference type="PROSITE" id="PS00486"/>
    </source>
</evidence>
<dbReference type="GO" id="GO:0006298">
    <property type="term" value="P:mismatch repair"/>
    <property type="evidence" value="ECO:0007669"/>
    <property type="project" value="InterPro"/>
</dbReference>
<dbReference type="GO" id="GO:0032301">
    <property type="term" value="C:MutSalpha complex"/>
    <property type="evidence" value="ECO:0007669"/>
    <property type="project" value="TreeGrafter"/>
</dbReference>
<dbReference type="InterPro" id="IPR036187">
    <property type="entry name" value="DNA_mismatch_repair_MutS_sf"/>
</dbReference>
<dbReference type="InterPro" id="IPR045076">
    <property type="entry name" value="MutS"/>
</dbReference>
<dbReference type="GO" id="GO:0140664">
    <property type="term" value="F:ATP-dependent DNA damage sensor activity"/>
    <property type="evidence" value="ECO:0007669"/>
    <property type="project" value="InterPro"/>
</dbReference>
<dbReference type="Gene3D" id="1.10.1420.10">
    <property type="match status" value="2"/>
</dbReference>
<dbReference type="InterPro" id="IPR000432">
    <property type="entry name" value="DNA_mismatch_repair_MutS_C"/>
</dbReference>
<proteinExistence type="inferred from homology"/>
<comment type="function">
    <text evidence="9">Component of the post-replicative DNA mismatch repair system (MMR).</text>
</comment>
<sequence length="920" mass="102527">MAEDEDREDIQKQLFGTDTAQQTSFCSFFRSLPQSAEVVRFFSRKDSYYTVHGDNCEHIARQYIKSDRAVQLFGPKADPLPSCIVNAKLFTEIVSDLWKKARIEVWENQGRTWEVVKKASPGNVEDFEDIVMADGGSGEAAIVLAVKFHEEAGRQKFGCAYCNVTQRELGVAEFVDGDQYLNLESFFLQVGAKECLLPAPAKTSIAENDVIIDVLKRIGVVHSEVKRTDFVPRKEGWSAFSGLFRDGTVLNEECEMKDALGALGALANYLHLFDGDDNGQFSLKKVELNKYMRMDAAAIQALHLFPESTGPFEQTSNRQAGLSLFGLLNQCRTPMGSRTLKQWIAQPLMDLEEINKRQTLIEIFTEDLVFKQALRDDIFRKIPDLDGLVKKFLKRRARLSDVVLLGRFLEIVPVLKSALEGYSGVHVNLLRMEFIEPIEEICGHFENLQQLIATTLDFSTPGEIVIAPSFDEELQDLATRRAAVDKKIEKQYIAAQDDLEMDSKSLKLEKEQKTGYYFKVSRQKDAPLRKSKHFRVLETRKDGVRFTNDALLGLNKTRRELHEAYEARQVDIEAKLVETIASYMPILEDIKEYITVLDIVLGLAHVAHTAPIQYQRPTVLASDRAVMHVEAARHPMLEAQDGINFIPNNFHLDRTSQTFQLITGPNMGGKSTYIRMAAVLQHMAQMGMFLPCKSATISLRDCILARVGAADYQCRGVSTFMAEMIETATILNNATRDSLIIVDELGRGTSTYDGFGLAWAIASHIATDIEAFCLFATHFHELTALSTACPAIGNLHVTADTSGGTLKMLYNVQPGPCSKSFGIHVAELAEFPPAVVTMAKRKAAELETFGGDGGDPKRPKTTGDADDAFAALAVRVREGVKKLPDCGDSRWRPGLEALKTDIDAELSKIENAPLRELLAV</sequence>
<protein>
    <recommendedName>
        <fullName evidence="10">DNA mismatch repair proteins mutS family domain-containing protein</fullName>
    </recommendedName>
</protein>
<dbReference type="InterPro" id="IPR036678">
    <property type="entry name" value="MutS_con_dom_sf"/>
</dbReference>
<evidence type="ECO:0000256" key="4">
    <source>
        <dbReference type="ARBA" id="ARBA00022763"/>
    </source>
</evidence>
<keyword evidence="8" id="KW-0539">Nucleus</keyword>
<dbReference type="InterPro" id="IPR007860">
    <property type="entry name" value="DNA_mmatch_repair_MutS_con_dom"/>
</dbReference>
<evidence type="ECO:0000256" key="7">
    <source>
        <dbReference type="ARBA" id="ARBA00023204"/>
    </source>
</evidence>
<dbReference type="Gene3D" id="3.30.420.110">
    <property type="entry name" value="MutS, connector domain"/>
    <property type="match status" value="1"/>
</dbReference>
<name>A0A7S4LCF6_9EUGL</name>
<evidence type="ECO:0000313" key="11">
    <source>
        <dbReference type="EMBL" id="CAE0820172.1"/>
    </source>
</evidence>
<dbReference type="SMART" id="SM00533">
    <property type="entry name" value="MUTSd"/>
    <property type="match status" value="1"/>
</dbReference>
<dbReference type="InterPro" id="IPR007696">
    <property type="entry name" value="DNA_mismatch_repair_MutS_core"/>
</dbReference>
<dbReference type="FunFam" id="3.40.50.300:FF:005021">
    <property type="entry name" value="Predicted protein"/>
    <property type="match status" value="1"/>
</dbReference>
<dbReference type="SMART" id="SM00534">
    <property type="entry name" value="MUTSac"/>
    <property type="match status" value="1"/>
</dbReference>
<keyword evidence="4 9" id="KW-0227">DNA damage</keyword>
<dbReference type="PANTHER" id="PTHR11361">
    <property type="entry name" value="DNA MISMATCH REPAIR PROTEIN MUTS FAMILY MEMBER"/>
    <property type="match status" value="1"/>
</dbReference>
<dbReference type="PANTHER" id="PTHR11361:SF35">
    <property type="entry name" value="DNA MISMATCH REPAIR PROTEIN MSH2"/>
    <property type="match status" value="1"/>
</dbReference>
<gene>
    <name evidence="11" type="ORF">EGYM00163_LOCUS31342</name>
</gene>
<evidence type="ECO:0000256" key="6">
    <source>
        <dbReference type="ARBA" id="ARBA00023125"/>
    </source>
</evidence>
<dbReference type="Pfam" id="PF05188">
    <property type="entry name" value="MutS_II"/>
    <property type="match status" value="1"/>
</dbReference>
<dbReference type="Pfam" id="PF05190">
    <property type="entry name" value="MutS_IV"/>
    <property type="match status" value="1"/>
</dbReference>
<dbReference type="EMBL" id="HBJA01090020">
    <property type="protein sequence ID" value="CAE0820172.1"/>
    <property type="molecule type" value="Transcribed_RNA"/>
</dbReference>
<dbReference type="SUPFAM" id="SSF52540">
    <property type="entry name" value="P-loop containing nucleoside triphosphate hydrolases"/>
    <property type="match status" value="1"/>
</dbReference>
<evidence type="ECO:0000256" key="8">
    <source>
        <dbReference type="ARBA" id="ARBA00023242"/>
    </source>
</evidence>
<dbReference type="InterPro" id="IPR007695">
    <property type="entry name" value="DNA_mismatch_repair_MutS-lik_N"/>
</dbReference>
<dbReference type="SUPFAM" id="SSF48334">
    <property type="entry name" value="DNA repair protein MutS, domain III"/>
    <property type="match status" value="1"/>
</dbReference>
<dbReference type="Pfam" id="PF05192">
    <property type="entry name" value="MutS_III"/>
    <property type="match status" value="1"/>
</dbReference>
<dbReference type="InterPro" id="IPR016151">
    <property type="entry name" value="DNA_mismatch_repair_MutS_N"/>
</dbReference>
<dbReference type="Gene3D" id="3.40.1170.10">
    <property type="entry name" value="DNA repair protein MutS, domain I"/>
    <property type="match status" value="1"/>
</dbReference>
<reference evidence="11" key="1">
    <citation type="submission" date="2021-01" db="EMBL/GenBank/DDBJ databases">
        <authorList>
            <person name="Corre E."/>
            <person name="Pelletier E."/>
            <person name="Niang G."/>
            <person name="Scheremetjew M."/>
            <person name="Finn R."/>
            <person name="Kale V."/>
            <person name="Holt S."/>
            <person name="Cochrane G."/>
            <person name="Meng A."/>
            <person name="Brown T."/>
            <person name="Cohen L."/>
        </authorList>
    </citation>
    <scope>NUCLEOTIDE SEQUENCE</scope>
    <source>
        <strain evidence="11">CCMP1594</strain>
    </source>
</reference>
<evidence type="ECO:0000256" key="9">
    <source>
        <dbReference type="RuleBase" id="RU003756"/>
    </source>
</evidence>
<accession>A0A7S4LCF6</accession>
<feature type="domain" description="DNA mismatch repair proteins mutS family" evidence="10">
    <location>
        <begin position="738"/>
        <end position="754"/>
    </location>
</feature>
<dbReference type="GO" id="GO:0006312">
    <property type="term" value="P:mitotic recombination"/>
    <property type="evidence" value="ECO:0007669"/>
    <property type="project" value="TreeGrafter"/>
</dbReference>
<keyword evidence="3 9" id="KW-0547">Nucleotide-binding</keyword>
<comment type="subcellular location">
    <subcellularLocation>
        <location evidence="1">Nucleus</location>
    </subcellularLocation>
</comment>
<keyword evidence="5" id="KW-0067">ATP-binding</keyword>
<dbReference type="InterPro" id="IPR011184">
    <property type="entry name" value="DNA_mismatch_repair_Msh2"/>
</dbReference>